<reference evidence="12 13" key="1">
    <citation type="journal article" date="2011" name="PLoS Pathog.">
        <title>Endophytic Life Strategies Decoded by Genome and Transcriptome Analyses of the Mutualistic Root Symbiont Piriformospora indica.</title>
        <authorList>
            <person name="Zuccaro A."/>
            <person name="Lahrmann U."/>
            <person name="Guldener U."/>
            <person name="Langen G."/>
            <person name="Pfiffi S."/>
            <person name="Biedenkopf D."/>
            <person name="Wong P."/>
            <person name="Samans B."/>
            <person name="Grimm C."/>
            <person name="Basiewicz M."/>
            <person name="Murat C."/>
            <person name="Martin F."/>
            <person name="Kogel K.H."/>
        </authorList>
    </citation>
    <scope>NUCLEOTIDE SEQUENCE [LARGE SCALE GENOMIC DNA]</scope>
    <source>
        <strain evidence="12 13">DSM 11827</strain>
    </source>
</reference>
<dbReference type="GO" id="GO:0004590">
    <property type="term" value="F:orotidine-5'-phosphate decarboxylase activity"/>
    <property type="evidence" value="ECO:0007669"/>
    <property type="project" value="UniProtKB-EC"/>
</dbReference>
<evidence type="ECO:0000256" key="5">
    <source>
        <dbReference type="ARBA" id="ARBA00022793"/>
    </source>
</evidence>
<proteinExistence type="inferred from homology"/>
<dbReference type="OrthoDB" id="10263753at2759"/>
<evidence type="ECO:0000256" key="2">
    <source>
        <dbReference type="ARBA" id="ARBA00011018"/>
    </source>
</evidence>
<feature type="active site" description="For OMPdecase activity" evidence="8">
    <location>
        <position position="85"/>
    </location>
</feature>
<accession>G4T9V9</accession>
<evidence type="ECO:0000256" key="3">
    <source>
        <dbReference type="ARBA" id="ARBA00012321"/>
    </source>
</evidence>
<dbReference type="GO" id="GO:0006207">
    <property type="term" value="P:'de novo' pyrimidine nucleobase biosynthetic process"/>
    <property type="evidence" value="ECO:0007669"/>
    <property type="project" value="InterPro"/>
</dbReference>
<dbReference type="PROSITE" id="PS00156">
    <property type="entry name" value="OMPDECASE"/>
    <property type="match status" value="1"/>
</dbReference>
<sequence>MSKRITQQTYGERSKNYTNPAARRLLEIMDRKKSNLCLSIDVTTTEKILNIVDATHVDIIEDFSEEFITRLRQLSDKYDFLIFEDRKFADIGNTVVHQYSRGIHKIASWAHITNAHPLPGPGIITGLASVGLASGRGLLLLAEMSSAGCLAKGSYTAAAVQMAREKRDFVIGFIAMQRVETLYPPMDVAKASADPGAVEDFLIMTPGVGLDVAGDAMGQQYRTPHAAVYESGSDIIIVGRGIYGKGDDVEEMKRQAERYRQAGWEAYLSRLQTIAQ</sequence>
<keyword evidence="13" id="KW-1185">Reference proteome</keyword>
<feature type="binding site" evidence="9">
    <location>
        <position position="41"/>
    </location>
    <ligand>
        <name>substrate</name>
    </ligand>
</feature>
<feature type="active site" description="For OMPdecase activity" evidence="8">
    <location>
        <position position="87"/>
    </location>
</feature>
<evidence type="ECO:0000256" key="8">
    <source>
        <dbReference type="PIRSR" id="PIRSR614732-1"/>
    </source>
</evidence>
<dbReference type="UniPathway" id="UPA00070">
    <property type="reaction ID" value="UER00120"/>
</dbReference>
<dbReference type="InterPro" id="IPR001754">
    <property type="entry name" value="OMPdeCOase_dom"/>
</dbReference>
<comment type="pathway">
    <text evidence="1 10">Pyrimidine metabolism; UMP biosynthesis via de novo pathway; UMP from orotate: step 2/2.</text>
</comment>
<dbReference type="SUPFAM" id="SSF51366">
    <property type="entry name" value="Ribulose-phoshate binding barrel"/>
    <property type="match status" value="1"/>
</dbReference>
<feature type="binding site" evidence="9">
    <location>
        <position position="145"/>
    </location>
    <ligand>
        <name>substrate</name>
    </ligand>
</feature>
<gene>
    <name evidence="12" type="ORF">PIIN_01970</name>
</gene>
<dbReference type="STRING" id="1109443.G4T9V9"/>
<feature type="binding site" evidence="9">
    <location>
        <position position="219"/>
    </location>
    <ligand>
        <name>substrate</name>
    </ligand>
</feature>
<feature type="binding site" evidence="9">
    <location>
        <position position="239"/>
    </location>
    <ligand>
        <name>substrate</name>
    </ligand>
</feature>
<evidence type="ECO:0000313" key="12">
    <source>
        <dbReference type="EMBL" id="CCA68102.1"/>
    </source>
</evidence>
<dbReference type="AlphaFoldDB" id="G4T9V9"/>
<organism evidence="12 13">
    <name type="scientific">Serendipita indica (strain DSM 11827)</name>
    <name type="common">Root endophyte fungus</name>
    <name type="synonym">Piriformospora indica</name>
    <dbReference type="NCBI Taxonomy" id="1109443"/>
    <lineage>
        <taxon>Eukaryota</taxon>
        <taxon>Fungi</taxon>
        <taxon>Dikarya</taxon>
        <taxon>Basidiomycota</taxon>
        <taxon>Agaricomycotina</taxon>
        <taxon>Agaricomycetes</taxon>
        <taxon>Sebacinales</taxon>
        <taxon>Serendipitaceae</taxon>
        <taxon>Serendipita</taxon>
    </lineage>
</organism>
<dbReference type="GO" id="GO:0044205">
    <property type="term" value="P:'de novo' UMP biosynthetic process"/>
    <property type="evidence" value="ECO:0007669"/>
    <property type="project" value="UniProtKB-UniPathway"/>
</dbReference>
<dbReference type="InterPro" id="IPR013785">
    <property type="entry name" value="Aldolase_TIM"/>
</dbReference>
<dbReference type="GO" id="GO:0004588">
    <property type="term" value="F:orotate phosphoribosyltransferase activity"/>
    <property type="evidence" value="ECO:0007669"/>
    <property type="project" value="TreeGrafter"/>
</dbReference>
<dbReference type="CDD" id="cd04725">
    <property type="entry name" value="OMP_decarboxylase_like"/>
    <property type="match status" value="1"/>
</dbReference>
<comment type="similarity">
    <text evidence="2 10">Belongs to the OMP decarboxylase family.</text>
</comment>
<dbReference type="NCBIfam" id="TIGR01740">
    <property type="entry name" value="pyrF"/>
    <property type="match status" value="1"/>
</dbReference>
<feature type="active site" description="For OMPdecase activity" evidence="8">
    <location>
        <position position="90"/>
    </location>
</feature>
<dbReference type="FunCoup" id="G4T9V9">
    <property type="interactions" value="788"/>
</dbReference>
<evidence type="ECO:0000256" key="9">
    <source>
        <dbReference type="PIRSR" id="PIRSR614732-2"/>
    </source>
</evidence>
<dbReference type="Pfam" id="PF00215">
    <property type="entry name" value="OMPdecase"/>
    <property type="match status" value="1"/>
</dbReference>
<protein>
    <recommendedName>
        <fullName evidence="4 10">Orotidine 5'-phosphate decarboxylase</fullName>
        <ecNumber evidence="3 10">4.1.1.23</ecNumber>
    </recommendedName>
</protein>
<dbReference type="PANTHER" id="PTHR19278:SF9">
    <property type="entry name" value="URIDINE 5'-MONOPHOSPHATE SYNTHASE"/>
    <property type="match status" value="1"/>
</dbReference>
<dbReference type="PANTHER" id="PTHR19278">
    <property type="entry name" value="OROTATE PHOSPHORIBOSYLTRANSFERASE"/>
    <property type="match status" value="1"/>
</dbReference>
<dbReference type="SMART" id="SM00934">
    <property type="entry name" value="OMPdecase"/>
    <property type="match status" value="1"/>
</dbReference>
<evidence type="ECO:0000256" key="1">
    <source>
        <dbReference type="ARBA" id="ARBA00004861"/>
    </source>
</evidence>
<evidence type="ECO:0000256" key="6">
    <source>
        <dbReference type="ARBA" id="ARBA00022975"/>
    </source>
</evidence>
<comment type="catalytic activity">
    <reaction evidence="10">
        <text>orotidine 5'-phosphate + H(+) = UMP + CO2</text>
        <dbReference type="Rhea" id="RHEA:11596"/>
        <dbReference type="ChEBI" id="CHEBI:15378"/>
        <dbReference type="ChEBI" id="CHEBI:16526"/>
        <dbReference type="ChEBI" id="CHEBI:57538"/>
        <dbReference type="ChEBI" id="CHEBI:57865"/>
        <dbReference type="EC" id="4.1.1.23"/>
    </reaction>
</comment>
<dbReference type="FunFam" id="3.20.20.70:FF:000114">
    <property type="entry name" value="Decarboxylase,orotidine phosphate"/>
    <property type="match status" value="1"/>
</dbReference>
<evidence type="ECO:0000256" key="10">
    <source>
        <dbReference type="RuleBase" id="RU000512"/>
    </source>
</evidence>
<evidence type="ECO:0000259" key="11">
    <source>
        <dbReference type="SMART" id="SM00934"/>
    </source>
</evidence>
<dbReference type="EMBL" id="CAFZ01000026">
    <property type="protein sequence ID" value="CCA68102.1"/>
    <property type="molecule type" value="Genomic_DNA"/>
</dbReference>
<dbReference type="Gene3D" id="3.20.20.70">
    <property type="entry name" value="Aldolase class I"/>
    <property type="match status" value="1"/>
</dbReference>
<evidence type="ECO:0000256" key="7">
    <source>
        <dbReference type="ARBA" id="ARBA00023239"/>
    </source>
</evidence>
<keyword evidence="6 10" id="KW-0665">Pyrimidine biosynthesis</keyword>
<comment type="caution">
    <text evidence="12">The sequence shown here is derived from an EMBL/GenBank/DDBJ whole genome shotgun (WGS) entry which is preliminary data.</text>
</comment>
<dbReference type="InterPro" id="IPR014732">
    <property type="entry name" value="OMPdecase"/>
</dbReference>
<dbReference type="InterPro" id="IPR018089">
    <property type="entry name" value="OMPdecase_AS"/>
</dbReference>
<dbReference type="Proteomes" id="UP000007148">
    <property type="component" value="Unassembled WGS sequence"/>
</dbReference>
<dbReference type="OMA" id="CLIKTHI"/>
<dbReference type="InterPro" id="IPR011060">
    <property type="entry name" value="RibuloseP-bd_barrel"/>
</dbReference>
<dbReference type="HOGENOM" id="CLU_030821_0_0_1"/>
<feature type="domain" description="Orotidine 5'-phosphate decarboxylase" evidence="11">
    <location>
        <begin position="35"/>
        <end position="255"/>
    </location>
</feature>
<evidence type="ECO:0000313" key="13">
    <source>
        <dbReference type="Proteomes" id="UP000007148"/>
    </source>
</evidence>
<feature type="binding site" evidence="9">
    <location>
        <position position="240"/>
    </location>
    <ligand>
        <name>substrate</name>
    </ligand>
</feature>
<keyword evidence="7 10" id="KW-0456">Lyase</keyword>
<keyword evidence="5 10" id="KW-0210">Decarboxylase</keyword>
<evidence type="ECO:0000256" key="4">
    <source>
        <dbReference type="ARBA" id="ARBA00021923"/>
    </source>
</evidence>
<dbReference type="InParanoid" id="G4T9V9"/>
<dbReference type="EC" id="4.1.1.23" evidence="3 10"/>
<dbReference type="eggNOG" id="KOG1377">
    <property type="taxonomic scope" value="Eukaryota"/>
</dbReference>
<name>G4T9V9_SERID</name>